<sequence>MVTLPRSARLAAWGTAWLRSEASLDDVVARVRADDEPHDAVDVPGSATATGLSEALRALRDAGATSFLVALPAPGDPRGLGGPADLNGDAIDAGEAVLAAGAPYALVPDVRTFGPPGDQGHLVTWMVRPAAPAPPGPALADADRELTASLLAAGSILTDLDVPSWRPEVEALLEDIRTNRESDPLPRAFPPQAQAVAARSARLLAVVRFALGDDGGAVTAAAAASRREALTPLERASRSALAAACNALATR</sequence>
<gene>
    <name evidence="1" type="ORF">C1I92_03405</name>
</gene>
<dbReference type="AlphaFoldDB" id="A0A2W2BFH5"/>
<accession>A0A2W2BFH5</accession>
<evidence type="ECO:0000313" key="2">
    <source>
        <dbReference type="Proteomes" id="UP000248764"/>
    </source>
</evidence>
<organism evidence="1 2">
    <name type="scientific">Jiangella anatolica</name>
    <dbReference type="NCBI Taxonomy" id="2670374"/>
    <lineage>
        <taxon>Bacteria</taxon>
        <taxon>Bacillati</taxon>
        <taxon>Actinomycetota</taxon>
        <taxon>Actinomycetes</taxon>
        <taxon>Jiangellales</taxon>
        <taxon>Jiangellaceae</taxon>
        <taxon>Jiangella</taxon>
    </lineage>
</organism>
<evidence type="ECO:0000313" key="1">
    <source>
        <dbReference type="EMBL" id="PZF85935.1"/>
    </source>
</evidence>
<dbReference type="RefSeq" id="WP_111253257.1">
    <property type="nucleotide sequence ID" value="NZ_POTW01000005.1"/>
</dbReference>
<dbReference type="EMBL" id="POTW01000005">
    <property type="protein sequence ID" value="PZF85935.1"/>
    <property type="molecule type" value="Genomic_DNA"/>
</dbReference>
<name>A0A2W2BFH5_9ACTN</name>
<proteinExistence type="predicted"/>
<dbReference type="Proteomes" id="UP000248764">
    <property type="component" value="Unassembled WGS sequence"/>
</dbReference>
<keyword evidence="2" id="KW-1185">Reference proteome</keyword>
<protein>
    <submittedName>
        <fullName evidence="1">Uncharacterized protein</fullName>
    </submittedName>
</protein>
<reference evidence="1 2" key="1">
    <citation type="submission" date="2018-01" db="EMBL/GenBank/DDBJ databases">
        <title>Draft genome sequence of Jiangella sp. GTF31.</title>
        <authorList>
            <person name="Sahin N."/>
            <person name="Ay H."/>
            <person name="Saygin H."/>
        </authorList>
    </citation>
    <scope>NUCLEOTIDE SEQUENCE [LARGE SCALE GENOMIC DNA]</scope>
    <source>
        <strain evidence="1 2">GTF31</strain>
    </source>
</reference>
<comment type="caution">
    <text evidence="1">The sequence shown here is derived from an EMBL/GenBank/DDBJ whole genome shotgun (WGS) entry which is preliminary data.</text>
</comment>